<reference evidence="1" key="1">
    <citation type="submission" date="2021-06" db="EMBL/GenBank/DDBJ databases">
        <title>Parelaphostrongylus tenuis whole genome reference sequence.</title>
        <authorList>
            <person name="Garwood T.J."/>
            <person name="Larsen P.A."/>
            <person name="Fountain-Jones N.M."/>
            <person name="Garbe J.R."/>
            <person name="Macchietto M.G."/>
            <person name="Kania S.A."/>
            <person name="Gerhold R.W."/>
            <person name="Richards J.E."/>
            <person name="Wolf T.M."/>
        </authorList>
    </citation>
    <scope>NUCLEOTIDE SEQUENCE</scope>
    <source>
        <strain evidence="1">MNPRO001-30</strain>
        <tissue evidence="1">Meninges</tissue>
    </source>
</reference>
<keyword evidence="2" id="KW-1185">Reference proteome</keyword>
<evidence type="ECO:0000313" key="2">
    <source>
        <dbReference type="Proteomes" id="UP001196413"/>
    </source>
</evidence>
<accession>A0AAD5MHN6</accession>
<organism evidence="1 2">
    <name type="scientific">Parelaphostrongylus tenuis</name>
    <name type="common">Meningeal worm</name>
    <dbReference type="NCBI Taxonomy" id="148309"/>
    <lineage>
        <taxon>Eukaryota</taxon>
        <taxon>Metazoa</taxon>
        <taxon>Ecdysozoa</taxon>
        <taxon>Nematoda</taxon>
        <taxon>Chromadorea</taxon>
        <taxon>Rhabditida</taxon>
        <taxon>Rhabditina</taxon>
        <taxon>Rhabditomorpha</taxon>
        <taxon>Strongyloidea</taxon>
        <taxon>Metastrongylidae</taxon>
        <taxon>Parelaphostrongylus</taxon>
    </lineage>
</organism>
<protein>
    <submittedName>
        <fullName evidence="1">Uncharacterized protein</fullName>
    </submittedName>
</protein>
<dbReference type="AlphaFoldDB" id="A0AAD5MHN6"/>
<sequence length="59" mass="6504">MGADRIGCQKANIHYVQQLLAAHETSSEPCSTPKESTLCLKTNDQLWHVRQSATSGSKF</sequence>
<name>A0AAD5MHN6_PARTN</name>
<evidence type="ECO:0000313" key="1">
    <source>
        <dbReference type="EMBL" id="KAJ1356948.1"/>
    </source>
</evidence>
<dbReference type="EMBL" id="JAHQIW010002973">
    <property type="protein sequence ID" value="KAJ1356948.1"/>
    <property type="molecule type" value="Genomic_DNA"/>
</dbReference>
<dbReference type="Proteomes" id="UP001196413">
    <property type="component" value="Unassembled WGS sequence"/>
</dbReference>
<gene>
    <name evidence="1" type="ORF">KIN20_014937</name>
</gene>
<proteinExistence type="predicted"/>
<comment type="caution">
    <text evidence="1">The sequence shown here is derived from an EMBL/GenBank/DDBJ whole genome shotgun (WGS) entry which is preliminary data.</text>
</comment>